<evidence type="ECO:0000256" key="2">
    <source>
        <dbReference type="HAMAP-Rule" id="MF_00048"/>
    </source>
</evidence>
<dbReference type="NCBIfam" id="NF009150">
    <property type="entry name" value="PRK12497.1-3"/>
    <property type="match status" value="1"/>
</dbReference>
<gene>
    <name evidence="3" type="ORF">EubceDRAFT1_0447</name>
</gene>
<dbReference type="Pfam" id="PF02021">
    <property type="entry name" value="UPF0102"/>
    <property type="match status" value="1"/>
</dbReference>
<keyword evidence="4" id="KW-1185">Reference proteome</keyword>
<organism evidence="3 4">
    <name type="scientific">Eubacterium cellulosolvens (strain ATCC 43171 / JCM 9499 / 6)</name>
    <name type="common">Cillobacterium cellulosolvens</name>
    <dbReference type="NCBI Taxonomy" id="633697"/>
    <lineage>
        <taxon>Bacteria</taxon>
        <taxon>Bacillati</taxon>
        <taxon>Bacillota</taxon>
        <taxon>Clostridia</taxon>
        <taxon>Eubacteriales</taxon>
        <taxon>Eubacteriaceae</taxon>
        <taxon>Eubacterium</taxon>
    </lineage>
</organism>
<sequence>MNKRKIGTDYEEQAARYLEEQGLRLLSRNYRCRIGEIDLVAFEPATKTVAFVEVKYRTDAEAGLPEEAVTEGKQRTICRVADHYRMRKHLGDDYSFRFDVIAIQGQSLRYYKNAFDYI</sequence>
<dbReference type="HOGENOM" id="CLU_115353_1_1_9"/>
<dbReference type="InterPro" id="IPR011335">
    <property type="entry name" value="Restrct_endonuc-II-like"/>
</dbReference>
<dbReference type="InterPro" id="IPR003509">
    <property type="entry name" value="UPF0102_YraN-like"/>
</dbReference>
<protein>
    <recommendedName>
        <fullName evidence="2">UPF0102 protein EubceDRAFT1_0447</fullName>
    </recommendedName>
</protein>
<dbReference type="Proteomes" id="UP000005753">
    <property type="component" value="Chromosome"/>
</dbReference>
<accession>I5AR76</accession>
<dbReference type="AlphaFoldDB" id="I5AR76"/>
<evidence type="ECO:0000313" key="4">
    <source>
        <dbReference type="Proteomes" id="UP000005753"/>
    </source>
</evidence>
<dbReference type="eggNOG" id="COG0792">
    <property type="taxonomic scope" value="Bacteria"/>
</dbReference>
<dbReference type="PANTHER" id="PTHR34039">
    <property type="entry name" value="UPF0102 PROTEIN YRAN"/>
    <property type="match status" value="1"/>
</dbReference>
<evidence type="ECO:0000256" key="1">
    <source>
        <dbReference type="ARBA" id="ARBA00006738"/>
    </source>
</evidence>
<dbReference type="STRING" id="633697.EubceDRAFT1_0447"/>
<comment type="similarity">
    <text evidence="1 2">Belongs to the UPF0102 family.</text>
</comment>
<dbReference type="SUPFAM" id="SSF52980">
    <property type="entry name" value="Restriction endonuclease-like"/>
    <property type="match status" value="1"/>
</dbReference>
<dbReference type="NCBIfam" id="TIGR00252">
    <property type="entry name" value="YraN family protein"/>
    <property type="match status" value="1"/>
</dbReference>
<reference evidence="3 4" key="2">
    <citation type="submission" date="2012-02" db="EMBL/GenBank/DDBJ databases">
        <title>Improved High-Quality Draft sequence of Eubacterium cellulosolvens 6.</title>
        <authorList>
            <consortium name="US DOE Joint Genome Institute"/>
            <person name="Lucas S."/>
            <person name="Han J."/>
            <person name="Lapidus A."/>
            <person name="Cheng J.-F."/>
            <person name="Goodwin L."/>
            <person name="Pitluck S."/>
            <person name="Peters L."/>
            <person name="Mikhailova N."/>
            <person name="Gu W."/>
            <person name="Detter J.C."/>
            <person name="Han C."/>
            <person name="Tapia R."/>
            <person name="Land M."/>
            <person name="Hauser L."/>
            <person name="Kyrpides N."/>
            <person name="Ivanova N."/>
            <person name="Pagani I."/>
            <person name="Johnson E."/>
            <person name="Mukhopadhyay B."/>
            <person name="Anderson I."/>
            <person name="Woyke T."/>
        </authorList>
    </citation>
    <scope>NUCLEOTIDE SEQUENCE [LARGE SCALE GENOMIC DNA]</scope>
    <source>
        <strain evidence="3 4">6</strain>
    </source>
</reference>
<proteinExistence type="inferred from homology"/>
<dbReference type="OrthoDB" id="9802516at2"/>
<dbReference type="InterPro" id="IPR011856">
    <property type="entry name" value="tRNA_endonuc-like_dom_sf"/>
</dbReference>
<dbReference type="PANTHER" id="PTHR34039:SF1">
    <property type="entry name" value="UPF0102 PROTEIN YRAN"/>
    <property type="match status" value="1"/>
</dbReference>
<name>I5AR76_EUBC6</name>
<dbReference type="HAMAP" id="MF_00048">
    <property type="entry name" value="UPF0102"/>
    <property type="match status" value="1"/>
</dbReference>
<dbReference type="Gene3D" id="3.40.1350.10">
    <property type="match status" value="1"/>
</dbReference>
<evidence type="ECO:0000313" key="3">
    <source>
        <dbReference type="EMBL" id="EIM56299.1"/>
    </source>
</evidence>
<dbReference type="GO" id="GO:0003676">
    <property type="term" value="F:nucleic acid binding"/>
    <property type="evidence" value="ECO:0007669"/>
    <property type="project" value="InterPro"/>
</dbReference>
<dbReference type="CDD" id="cd20736">
    <property type="entry name" value="PoNe_Nuclease"/>
    <property type="match status" value="1"/>
</dbReference>
<dbReference type="EMBL" id="CM001487">
    <property type="protein sequence ID" value="EIM56299.1"/>
    <property type="molecule type" value="Genomic_DNA"/>
</dbReference>
<reference evidence="3 4" key="1">
    <citation type="submission" date="2010-08" db="EMBL/GenBank/DDBJ databases">
        <authorList>
            <consortium name="US DOE Joint Genome Institute (JGI-PGF)"/>
            <person name="Lucas S."/>
            <person name="Copeland A."/>
            <person name="Lapidus A."/>
            <person name="Cheng J.-F."/>
            <person name="Bruce D."/>
            <person name="Goodwin L."/>
            <person name="Pitluck S."/>
            <person name="Land M.L."/>
            <person name="Hauser L."/>
            <person name="Chang Y.-J."/>
            <person name="Anderson I.J."/>
            <person name="Johnson E."/>
            <person name="Mulhopadhyay B."/>
            <person name="Kyrpides N."/>
            <person name="Woyke T.J."/>
        </authorList>
    </citation>
    <scope>NUCLEOTIDE SEQUENCE [LARGE SCALE GENOMIC DNA]</scope>
    <source>
        <strain evidence="3 4">6</strain>
    </source>
</reference>